<reference evidence="2" key="1">
    <citation type="journal article" date="2018" name="Sci. Rep.">
        <title>Analysis of DNAs associated with coconut foliar decay disease implicates a unique single-stranded DNA virus representing a new taxon.</title>
        <authorList>
            <person name="Gronenborn B."/>
            <person name="Randles J.W."/>
            <person name="Knierim D."/>
            <person name="Barriere Q."/>
            <person name="Vetten H.J."/>
            <person name="Warthmann N."/>
            <person name="Cornu D."/>
            <person name="Sileye T."/>
            <person name="Winter S."/>
            <person name="Timchenko T."/>
        </authorList>
    </citation>
    <scope>NUCLEOTIDE SEQUENCE</scope>
    <source>
        <strain evidence="2">CFDV-[VU-13]</strain>
        <strain evidence="3">CFDV-[VU-15]</strain>
        <strain evidence="1">CFDV-[VU-89]</strain>
    </source>
</reference>
<evidence type="ECO:0000313" key="4">
    <source>
        <dbReference type="Proteomes" id="UP001297680"/>
    </source>
</evidence>
<proteinExistence type="predicted"/>
<dbReference type="EMBL" id="MF926442">
    <property type="protein sequence ID" value="AVX29456.1"/>
    <property type="molecule type" value="Genomic_DNA"/>
</dbReference>
<evidence type="ECO:0000313" key="1">
    <source>
        <dbReference type="EMBL" id="AVX29453.1"/>
    </source>
</evidence>
<sequence>MALLARFVLEPLDRAPPESEHILVLYVLLTTAPEVAGRFLWLDPIVSPISGQPTHRRLAVFLQAASPTSVGLIQDALEEEVAVASDHVTTSCGLM</sequence>
<evidence type="ECO:0000313" key="2">
    <source>
        <dbReference type="EMBL" id="AVX29456.1"/>
    </source>
</evidence>
<dbReference type="EMBL" id="MF926443">
    <property type="protein sequence ID" value="AVX29459.1"/>
    <property type="molecule type" value="Genomic_DNA"/>
</dbReference>
<dbReference type="Proteomes" id="UP001297680">
    <property type="component" value="Genome"/>
</dbReference>
<organism evidence="2">
    <name type="scientific">Coconut foliar decay virus</name>
    <dbReference type="NCBI Taxonomy" id="12474"/>
    <lineage>
        <taxon>Viruses</taxon>
        <taxon>Monodnaviria</taxon>
        <taxon>Shotokuvirae</taxon>
        <taxon>Cressdnaviricota</taxon>
        <taxon>Arfiviricetes</taxon>
        <taxon>Mulpavirales</taxon>
        <taxon>Metaxyviridae</taxon>
        <taxon>Cofodevirus</taxon>
        <taxon>Cofodevirus kokonas</taxon>
    </lineage>
</organism>
<protein>
    <submittedName>
        <fullName evidence="2">Uncharacterized protein</fullName>
    </submittedName>
</protein>
<name>A0A2R4N9D7_9VIRU</name>
<dbReference type="EMBL" id="MF926441">
    <property type="protein sequence ID" value="AVX29453.1"/>
    <property type="molecule type" value="Genomic_DNA"/>
</dbReference>
<evidence type="ECO:0000313" key="3">
    <source>
        <dbReference type="EMBL" id="AVX29459.1"/>
    </source>
</evidence>
<keyword evidence="4" id="KW-1185">Reference proteome</keyword>
<accession>A0A2R4N9D7</accession>